<feature type="transmembrane region" description="Helical" evidence="1">
    <location>
        <begin position="81"/>
        <end position="100"/>
    </location>
</feature>
<dbReference type="EMBL" id="JBHTAX010000001">
    <property type="protein sequence ID" value="MFC7189371.1"/>
    <property type="molecule type" value="Genomic_DNA"/>
</dbReference>
<keyword evidence="1" id="KW-0812">Transmembrane</keyword>
<evidence type="ECO:0000313" key="2">
    <source>
        <dbReference type="EMBL" id="MFC7189371.1"/>
    </source>
</evidence>
<accession>A0ABD5YMP9</accession>
<dbReference type="Proteomes" id="UP001596417">
    <property type="component" value="Unassembled WGS sequence"/>
</dbReference>
<evidence type="ECO:0008006" key="4">
    <source>
        <dbReference type="Google" id="ProtNLM"/>
    </source>
</evidence>
<keyword evidence="1" id="KW-0472">Membrane</keyword>
<proteinExistence type="predicted"/>
<evidence type="ECO:0000256" key="1">
    <source>
        <dbReference type="SAM" id="Phobius"/>
    </source>
</evidence>
<organism evidence="2 3">
    <name type="scientific">Halocatena marina</name>
    <dbReference type="NCBI Taxonomy" id="2934937"/>
    <lineage>
        <taxon>Archaea</taxon>
        <taxon>Methanobacteriati</taxon>
        <taxon>Methanobacteriota</taxon>
        <taxon>Stenosarchaea group</taxon>
        <taxon>Halobacteria</taxon>
        <taxon>Halobacteriales</taxon>
        <taxon>Natronomonadaceae</taxon>
        <taxon>Halocatena</taxon>
    </lineage>
</organism>
<dbReference type="RefSeq" id="WP_390204872.1">
    <property type="nucleotide sequence ID" value="NZ_JBHSZC010000001.1"/>
</dbReference>
<feature type="transmembrane region" description="Helical" evidence="1">
    <location>
        <begin position="12"/>
        <end position="34"/>
    </location>
</feature>
<comment type="caution">
    <text evidence="2">The sequence shown here is derived from an EMBL/GenBank/DDBJ whole genome shotgun (WGS) entry which is preliminary data.</text>
</comment>
<sequence>MSWTENRFRTAIAVFAVLAGIVVYVIGHEVFPYLSVNHDEGVYLQQANLLLQGKLWLTADLSKVFQPWFFIRDGKRLYPKYTPVAAGLFTLGLRLAFLGWRSR</sequence>
<gene>
    <name evidence="2" type="ORF">ACFQL7_05590</name>
</gene>
<keyword evidence="3" id="KW-1185">Reference proteome</keyword>
<protein>
    <recommendedName>
        <fullName evidence="4">Glycosyltransferase RgtA/B/C/D-like domain-containing protein</fullName>
    </recommendedName>
</protein>
<dbReference type="AlphaFoldDB" id="A0ABD5YMP9"/>
<keyword evidence="1" id="KW-1133">Transmembrane helix</keyword>
<reference evidence="2 3" key="1">
    <citation type="journal article" date="2019" name="Int. J. Syst. Evol. Microbiol.">
        <title>The Global Catalogue of Microorganisms (GCM) 10K type strain sequencing project: providing services to taxonomists for standard genome sequencing and annotation.</title>
        <authorList>
            <consortium name="The Broad Institute Genomics Platform"/>
            <consortium name="The Broad Institute Genome Sequencing Center for Infectious Disease"/>
            <person name="Wu L."/>
            <person name="Ma J."/>
        </authorList>
    </citation>
    <scope>NUCLEOTIDE SEQUENCE [LARGE SCALE GENOMIC DNA]</scope>
    <source>
        <strain evidence="2 3">RDMS1</strain>
    </source>
</reference>
<evidence type="ECO:0000313" key="3">
    <source>
        <dbReference type="Proteomes" id="UP001596417"/>
    </source>
</evidence>
<name>A0ABD5YMP9_9EURY</name>